<comment type="function">
    <text evidence="8">Has an important function as a repair enzyme for proteins that have been inactivated by oxidation. Catalyzes the reversible oxidation-reduction of methionine sulfoxide in proteins to methionine.</text>
</comment>
<dbReference type="GO" id="GO:0033743">
    <property type="term" value="F:peptide-methionine (R)-S-oxide reductase activity"/>
    <property type="evidence" value="ECO:0007669"/>
    <property type="project" value="UniProtKB-EC"/>
</dbReference>
<gene>
    <name evidence="8" type="primary">msrA</name>
    <name evidence="10" type="ORF">J2S01_000430</name>
</gene>
<keyword evidence="3 8" id="KW-0560">Oxidoreductase</keyword>
<dbReference type="PANTHER" id="PTHR10173">
    <property type="entry name" value="METHIONINE SULFOXIDE REDUCTASE"/>
    <property type="match status" value="1"/>
</dbReference>
<comment type="catalytic activity">
    <reaction evidence="6">
        <text>L-methionyl-[protein] + [thioredoxin]-disulfide + H2O = L-methionyl-(R)-S-oxide-[protein] + [thioredoxin]-dithiol</text>
        <dbReference type="Rhea" id="RHEA:24164"/>
        <dbReference type="Rhea" id="RHEA-COMP:10698"/>
        <dbReference type="Rhea" id="RHEA-COMP:10700"/>
        <dbReference type="Rhea" id="RHEA-COMP:12313"/>
        <dbReference type="Rhea" id="RHEA-COMP:12314"/>
        <dbReference type="ChEBI" id="CHEBI:15377"/>
        <dbReference type="ChEBI" id="CHEBI:16044"/>
        <dbReference type="ChEBI" id="CHEBI:29950"/>
        <dbReference type="ChEBI" id="CHEBI:45764"/>
        <dbReference type="ChEBI" id="CHEBI:50058"/>
        <dbReference type="EC" id="1.8.4.12"/>
    </reaction>
</comment>
<organism evidence="10 11">
    <name type="scientific">Pectinatus haikarae</name>
    <dbReference type="NCBI Taxonomy" id="349096"/>
    <lineage>
        <taxon>Bacteria</taxon>
        <taxon>Bacillati</taxon>
        <taxon>Bacillota</taxon>
        <taxon>Negativicutes</taxon>
        <taxon>Selenomonadales</taxon>
        <taxon>Selenomonadaceae</taxon>
        <taxon>Pectinatus</taxon>
    </lineage>
</organism>
<accession>A0ABT9Y6A9</accession>
<evidence type="ECO:0000256" key="4">
    <source>
        <dbReference type="ARBA" id="ARBA00023268"/>
    </source>
</evidence>
<dbReference type="InterPro" id="IPR036509">
    <property type="entry name" value="Met_Sox_Rdtase_MsrA_sf"/>
</dbReference>
<dbReference type="NCBIfam" id="TIGR00401">
    <property type="entry name" value="msrA"/>
    <property type="match status" value="1"/>
</dbReference>
<evidence type="ECO:0000256" key="8">
    <source>
        <dbReference type="HAMAP-Rule" id="MF_01401"/>
    </source>
</evidence>
<dbReference type="HAMAP" id="MF_01401">
    <property type="entry name" value="MsrA"/>
    <property type="match status" value="1"/>
</dbReference>
<evidence type="ECO:0000256" key="6">
    <source>
        <dbReference type="ARBA" id="ARBA00048488"/>
    </source>
</evidence>
<evidence type="ECO:0000256" key="3">
    <source>
        <dbReference type="ARBA" id="ARBA00023002"/>
    </source>
</evidence>
<dbReference type="SUPFAM" id="SSF51316">
    <property type="entry name" value="Mss4-like"/>
    <property type="match status" value="1"/>
</dbReference>
<reference evidence="10 11" key="1">
    <citation type="submission" date="2023-07" db="EMBL/GenBank/DDBJ databases">
        <title>Genomic Encyclopedia of Type Strains, Phase IV (KMG-IV): sequencing the most valuable type-strain genomes for metagenomic binning, comparative biology and taxonomic classification.</title>
        <authorList>
            <person name="Goeker M."/>
        </authorList>
    </citation>
    <scope>NUCLEOTIDE SEQUENCE [LARGE SCALE GENOMIC DNA]</scope>
    <source>
        <strain evidence="10 11">DSM 16980</strain>
    </source>
</reference>
<dbReference type="Pfam" id="PF01625">
    <property type="entry name" value="PMSR"/>
    <property type="match status" value="1"/>
</dbReference>
<protein>
    <recommendedName>
        <fullName evidence="8">Peptide methionine sulfoxide reductase MsrA</fullName>
        <shortName evidence="8">Protein-methionine-S-oxide reductase</shortName>
        <ecNumber evidence="8">1.8.4.11</ecNumber>
    </recommendedName>
    <alternativeName>
        <fullName evidence="8">Peptide-methionine (S)-S-oxide reductase</fullName>
        <shortName evidence="8">Peptide Met(O) reductase</shortName>
    </alternativeName>
</protein>
<sequence>MELYKKDTAAGKEIYLAGGCFWGLQAYMDMLNGVFYTNVGYANGDTINPSYEEVCSDKTGHAETVHVKYDHNIINLKDLLLYFFRAIDPTSRGHQGNDYGSQYRSGIYYIDTDDEKVIEEAAASVQKNYTAEIATEILPLRSYYAAEEYHQKYLEKNPKGYCHIDLTALKNDPLVKDVGKSHNNAGQNYYEKPSDEKLKRMLTPEQYAVTQSCGTEPPFNNEYWNSHKKGIYVDIVTGEPLFSSADKYDSGTGWPSFTRPIEENAVDERADRSLSAERREVISRQGGSHLGHVFADGPQEHGGLRYCMNSAALKFIPVEEMQGKGYGRYIKML</sequence>
<name>A0ABT9Y6A9_9FIRM</name>
<evidence type="ECO:0000256" key="1">
    <source>
        <dbReference type="ARBA" id="ARBA00008076"/>
    </source>
</evidence>
<comment type="catalytic activity">
    <reaction evidence="7 8">
        <text>[thioredoxin]-disulfide + L-methionine + H2O = L-methionine (S)-S-oxide + [thioredoxin]-dithiol</text>
        <dbReference type="Rhea" id="RHEA:19993"/>
        <dbReference type="Rhea" id="RHEA-COMP:10698"/>
        <dbReference type="Rhea" id="RHEA-COMP:10700"/>
        <dbReference type="ChEBI" id="CHEBI:15377"/>
        <dbReference type="ChEBI" id="CHEBI:29950"/>
        <dbReference type="ChEBI" id="CHEBI:50058"/>
        <dbReference type="ChEBI" id="CHEBI:57844"/>
        <dbReference type="ChEBI" id="CHEBI:58772"/>
        <dbReference type="EC" id="1.8.4.11"/>
    </reaction>
</comment>
<evidence type="ECO:0000259" key="9">
    <source>
        <dbReference type="PROSITE" id="PS51790"/>
    </source>
</evidence>
<evidence type="ECO:0000256" key="7">
    <source>
        <dbReference type="ARBA" id="ARBA00048782"/>
    </source>
</evidence>
<keyword evidence="4" id="KW-0511">Multifunctional enzyme</keyword>
<evidence type="ECO:0000313" key="11">
    <source>
        <dbReference type="Proteomes" id="UP001239167"/>
    </source>
</evidence>
<feature type="active site" evidence="8">
    <location>
        <position position="20"/>
    </location>
</feature>
<comment type="caution">
    <text evidence="10">The sequence shown here is derived from an EMBL/GenBank/DDBJ whole genome shotgun (WGS) entry which is preliminary data.</text>
</comment>
<evidence type="ECO:0000313" key="10">
    <source>
        <dbReference type="EMBL" id="MDQ0202737.1"/>
    </source>
</evidence>
<dbReference type="PROSITE" id="PS51790">
    <property type="entry name" value="MSRB"/>
    <property type="match status" value="1"/>
</dbReference>
<comment type="similarity">
    <text evidence="2">In the N-terminal section; belongs to the MsrA Met sulfoxide reductase family.</text>
</comment>
<keyword evidence="11" id="KW-1185">Reference proteome</keyword>
<dbReference type="NCBIfam" id="TIGR00357">
    <property type="entry name" value="peptide-methionine (R)-S-oxide reductase MsrB"/>
    <property type="match status" value="1"/>
</dbReference>
<dbReference type="InterPro" id="IPR011057">
    <property type="entry name" value="Mss4-like_sf"/>
</dbReference>
<dbReference type="Gene3D" id="2.170.150.20">
    <property type="entry name" value="Peptide methionine sulfoxide reductase"/>
    <property type="match status" value="1"/>
</dbReference>
<evidence type="ECO:0000256" key="2">
    <source>
        <dbReference type="ARBA" id="ARBA00011017"/>
    </source>
</evidence>
<dbReference type="RefSeq" id="WP_307222661.1">
    <property type="nucleotide sequence ID" value="NZ_CP116940.1"/>
</dbReference>
<comment type="catalytic activity">
    <reaction evidence="5 8">
        <text>L-methionyl-[protein] + [thioredoxin]-disulfide + H2O = L-methionyl-(S)-S-oxide-[protein] + [thioredoxin]-dithiol</text>
        <dbReference type="Rhea" id="RHEA:14217"/>
        <dbReference type="Rhea" id="RHEA-COMP:10698"/>
        <dbReference type="Rhea" id="RHEA-COMP:10700"/>
        <dbReference type="Rhea" id="RHEA-COMP:12313"/>
        <dbReference type="Rhea" id="RHEA-COMP:12315"/>
        <dbReference type="ChEBI" id="CHEBI:15377"/>
        <dbReference type="ChEBI" id="CHEBI:16044"/>
        <dbReference type="ChEBI" id="CHEBI:29950"/>
        <dbReference type="ChEBI" id="CHEBI:44120"/>
        <dbReference type="ChEBI" id="CHEBI:50058"/>
        <dbReference type="EC" id="1.8.4.11"/>
    </reaction>
</comment>
<feature type="domain" description="MsrB" evidence="9">
    <location>
        <begin position="195"/>
        <end position="318"/>
    </location>
</feature>
<dbReference type="SUPFAM" id="SSF55068">
    <property type="entry name" value="Peptide methionine sulfoxide reductase"/>
    <property type="match status" value="1"/>
</dbReference>
<dbReference type="EMBL" id="JAUSUE010000002">
    <property type="protein sequence ID" value="MDQ0202737.1"/>
    <property type="molecule type" value="Genomic_DNA"/>
</dbReference>
<dbReference type="InterPro" id="IPR002579">
    <property type="entry name" value="Met_Sox_Rdtase_MsrB_dom"/>
</dbReference>
<evidence type="ECO:0000256" key="5">
    <source>
        <dbReference type="ARBA" id="ARBA00047806"/>
    </source>
</evidence>
<dbReference type="GO" id="GO:0008113">
    <property type="term" value="F:peptide-methionine (S)-S-oxide reductase activity"/>
    <property type="evidence" value="ECO:0007669"/>
    <property type="project" value="UniProtKB-EC"/>
</dbReference>
<dbReference type="InterPro" id="IPR002569">
    <property type="entry name" value="Met_Sox_Rdtase_MsrA_dom"/>
</dbReference>
<comment type="similarity">
    <text evidence="1">In the C-terminal section; belongs to the MsrB Met sulfoxide reductase family.</text>
</comment>
<dbReference type="EC" id="1.8.4.11" evidence="8"/>
<dbReference type="Proteomes" id="UP001239167">
    <property type="component" value="Unassembled WGS sequence"/>
</dbReference>
<dbReference type="PANTHER" id="PTHR10173:SF52">
    <property type="entry name" value="METHIONINE-R-SULFOXIDE REDUCTASE B1"/>
    <property type="match status" value="1"/>
</dbReference>
<comment type="similarity">
    <text evidence="8">Belongs to the MsrA Met sulfoxide reductase family.</text>
</comment>
<dbReference type="Pfam" id="PF01641">
    <property type="entry name" value="SelR"/>
    <property type="match status" value="1"/>
</dbReference>
<proteinExistence type="inferred from homology"/>
<dbReference type="InterPro" id="IPR028427">
    <property type="entry name" value="Met_Sox_Rdtase_MsrB"/>
</dbReference>
<dbReference type="Gene3D" id="3.30.1060.10">
    <property type="entry name" value="Peptide methionine sulphoxide reductase MsrA"/>
    <property type="match status" value="1"/>
</dbReference>